<evidence type="ECO:0000313" key="1">
    <source>
        <dbReference type="EMBL" id="KHT62293.1"/>
    </source>
</evidence>
<proteinExistence type="predicted"/>
<protein>
    <submittedName>
        <fullName evidence="1">Uncharacterized protein</fullName>
    </submittedName>
</protein>
<organism evidence="1 2">
    <name type="scientific">Photobacterium gaetbulicola</name>
    <dbReference type="NCBI Taxonomy" id="1295392"/>
    <lineage>
        <taxon>Bacteria</taxon>
        <taxon>Pseudomonadati</taxon>
        <taxon>Pseudomonadota</taxon>
        <taxon>Gammaproteobacteria</taxon>
        <taxon>Vibrionales</taxon>
        <taxon>Vibrionaceae</taxon>
        <taxon>Photobacterium</taxon>
    </lineage>
</organism>
<reference evidence="1 2" key="1">
    <citation type="submission" date="2014-12" db="EMBL/GenBank/DDBJ databases">
        <title>Genome sequencing of Photobacterium gaetbulicola AD005a.</title>
        <authorList>
            <person name="Adrian T.G.S."/>
            <person name="Chan K.G."/>
        </authorList>
    </citation>
    <scope>NUCLEOTIDE SEQUENCE [LARGE SCALE GENOMIC DNA]</scope>
    <source>
        <strain evidence="1 2">AD005a</strain>
    </source>
</reference>
<accession>A0A0B9G0Q9</accession>
<evidence type="ECO:0000313" key="2">
    <source>
        <dbReference type="Proteomes" id="UP000031278"/>
    </source>
</evidence>
<sequence length="182" mass="20913">MKPLRHLLNKLGFEQLPFSHSEREFADGFVDFRSDFFLSVCQQKQNQTQQALALGLFTQAIQQALDEFQATKSKIAQMDALFEQHVGKHHAQKFHTMNEMEVTAIAKIWFLCQGGNGIDFSYANDHATEISQQLASNHGQQAEVIRQQFMQCYYIGVDHAHIIKPRTNWLLTLQKAVKSLFN</sequence>
<dbReference type="EMBL" id="JWLZ01000180">
    <property type="protein sequence ID" value="KHT62293.1"/>
    <property type="molecule type" value="Genomic_DNA"/>
</dbReference>
<gene>
    <name evidence="1" type="ORF">RJ45_18095</name>
</gene>
<name>A0A0B9G0Q9_9GAMM</name>
<comment type="caution">
    <text evidence="1">The sequence shown here is derived from an EMBL/GenBank/DDBJ whole genome shotgun (WGS) entry which is preliminary data.</text>
</comment>
<dbReference type="AlphaFoldDB" id="A0A0B9G0Q9"/>
<dbReference type="RefSeq" id="WP_039465619.1">
    <property type="nucleotide sequence ID" value="NZ_JWLZ01000180.1"/>
</dbReference>
<dbReference type="Proteomes" id="UP000031278">
    <property type="component" value="Unassembled WGS sequence"/>
</dbReference>